<name>A0AA86R219_9EUKA</name>
<keyword evidence="1" id="KW-0472">Membrane</keyword>
<evidence type="ECO:0000313" key="3">
    <source>
        <dbReference type="EMBL" id="CAL6077188.1"/>
    </source>
</evidence>
<keyword evidence="1" id="KW-1133">Transmembrane helix</keyword>
<evidence type="ECO:0000313" key="4">
    <source>
        <dbReference type="Proteomes" id="UP001642409"/>
    </source>
</evidence>
<comment type="caution">
    <text evidence="2">The sequence shown here is derived from an EMBL/GenBank/DDBJ whole genome shotgun (WGS) entry which is preliminary data.</text>
</comment>
<reference evidence="3 4" key="2">
    <citation type="submission" date="2024-07" db="EMBL/GenBank/DDBJ databases">
        <authorList>
            <person name="Akdeniz Z."/>
        </authorList>
    </citation>
    <scope>NUCLEOTIDE SEQUENCE [LARGE SCALE GENOMIC DNA]</scope>
</reference>
<accession>A0AA86R219</accession>
<dbReference type="EMBL" id="CATOUU010000991">
    <property type="protein sequence ID" value="CAI9965541.1"/>
    <property type="molecule type" value="Genomic_DNA"/>
</dbReference>
<gene>
    <name evidence="2" type="ORF">HINF_LOCUS53186</name>
    <name evidence="3" type="ORF">HINF_LOCUS58073</name>
</gene>
<reference evidence="2" key="1">
    <citation type="submission" date="2023-06" db="EMBL/GenBank/DDBJ databases">
        <authorList>
            <person name="Kurt Z."/>
        </authorList>
    </citation>
    <scope>NUCLEOTIDE SEQUENCE</scope>
</reference>
<dbReference type="EMBL" id="CAXDID020000324">
    <property type="protein sequence ID" value="CAL6077188.1"/>
    <property type="molecule type" value="Genomic_DNA"/>
</dbReference>
<dbReference type="Proteomes" id="UP001642409">
    <property type="component" value="Unassembled WGS sequence"/>
</dbReference>
<proteinExistence type="predicted"/>
<evidence type="ECO:0000313" key="2">
    <source>
        <dbReference type="EMBL" id="CAI9965541.1"/>
    </source>
</evidence>
<dbReference type="AlphaFoldDB" id="A0AA86R219"/>
<keyword evidence="4" id="KW-1185">Reference proteome</keyword>
<keyword evidence="1" id="KW-0812">Transmembrane</keyword>
<sequence length="141" mass="16588">MLLRNGRRNTRILTGQKYISSLRQRGVKEAFQSTVEEVVRDKRSGGVQKLVKEEEEEVLLQYSNMKIRLYKIYKYSQLQQQLSPPETTTHIPFAHIQYLVIQGDGEISCILTEFVFNQLIQFVNACIWLFQLFILLYKLVT</sequence>
<feature type="transmembrane region" description="Helical" evidence="1">
    <location>
        <begin position="119"/>
        <end position="140"/>
    </location>
</feature>
<protein>
    <submittedName>
        <fullName evidence="3">Hypothetical_protein</fullName>
    </submittedName>
</protein>
<organism evidence="2">
    <name type="scientific">Hexamita inflata</name>
    <dbReference type="NCBI Taxonomy" id="28002"/>
    <lineage>
        <taxon>Eukaryota</taxon>
        <taxon>Metamonada</taxon>
        <taxon>Diplomonadida</taxon>
        <taxon>Hexamitidae</taxon>
        <taxon>Hexamitinae</taxon>
        <taxon>Hexamita</taxon>
    </lineage>
</organism>
<evidence type="ECO:0000256" key="1">
    <source>
        <dbReference type="SAM" id="Phobius"/>
    </source>
</evidence>